<dbReference type="AlphaFoldDB" id="A0A1F5QAZ9"/>
<dbReference type="InterPro" id="IPR013216">
    <property type="entry name" value="Methyltransf_11"/>
</dbReference>
<dbReference type="Pfam" id="PF08241">
    <property type="entry name" value="Methyltransf_11"/>
    <property type="match status" value="1"/>
</dbReference>
<dbReference type="EMBL" id="MFFF01000021">
    <property type="protein sequence ID" value="OGE99316.1"/>
    <property type="molecule type" value="Genomic_DNA"/>
</dbReference>
<dbReference type="Gene3D" id="3.40.50.150">
    <property type="entry name" value="Vaccinia Virus protein VP39"/>
    <property type="match status" value="1"/>
</dbReference>
<dbReference type="InterPro" id="IPR029063">
    <property type="entry name" value="SAM-dependent_MTases_sf"/>
</dbReference>
<evidence type="ECO:0000313" key="2">
    <source>
        <dbReference type="EMBL" id="OGE99316.1"/>
    </source>
</evidence>
<gene>
    <name evidence="2" type="ORF">A3J05_00145</name>
</gene>
<evidence type="ECO:0000259" key="1">
    <source>
        <dbReference type="Pfam" id="PF08241"/>
    </source>
</evidence>
<feature type="domain" description="Methyltransferase type 11" evidence="1">
    <location>
        <begin position="42"/>
        <end position="123"/>
    </location>
</feature>
<comment type="caution">
    <text evidence="2">The sequence shown here is derived from an EMBL/GenBank/DDBJ whole genome shotgun (WGS) entry which is preliminary data.</text>
</comment>
<evidence type="ECO:0000313" key="3">
    <source>
        <dbReference type="Proteomes" id="UP000177235"/>
    </source>
</evidence>
<dbReference type="CDD" id="cd02440">
    <property type="entry name" value="AdoMet_MTases"/>
    <property type="match status" value="1"/>
</dbReference>
<dbReference type="SUPFAM" id="SSF53335">
    <property type="entry name" value="S-adenosyl-L-methionine-dependent methyltransferases"/>
    <property type="match status" value="1"/>
</dbReference>
<organism evidence="2 3">
    <name type="scientific">Candidatus Doudnabacteria bacterium RIFCSPLOWO2_02_FULL_48_13</name>
    <dbReference type="NCBI Taxonomy" id="1817845"/>
    <lineage>
        <taxon>Bacteria</taxon>
        <taxon>Candidatus Doudnaibacteriota</taxon>
    </lineage>
</organism>
<reference evidence="2 3" key="1">
    <citation type="journal article" date="2016" name="Nat. Commun.">
        <title>Thousands of microbial genomes shed light on interconnected biogeochemical processes in an aquifer system.</title>
        <authorList>
            <person name="Anantharaman K."/>
            <person name="Brown C.T."/>
            <person name="Hug L.A."/>
            <person name="Sharon I."/>
            <person name="Castelle C.J."/>
            <person name="Probst A.J."/>
            <person name="Thomas B.C."/>
            <person name="Singh A."/>
            <person name="Wilkins M.J."/>
            <person name="Karaoz U."/>
            <person name="Brodie E.L."/>
            <person name="Williams K.H."/>
            <person name="Hubbard S.S."/>
            <person name="Banfield J.F."/>
        </authorList>
    </citation>
    <scope>NUCLEOTIDE SEQUENCE [LARGE SCALE GENOMIC DNA]</scope>
</reference>
<dbReference type="Proteomes" id="UP000177235">
    <property type="component" value="Unassembled WGS sequence"/>
</dbReference>
<accession>A0A1F5QAZ9</accession>
<protein>
    <recommendedName>
        <fullName evidence="1">Methyltransferase type 11 domain-containing protein</fullName>
    </recommendedName>
</protein>
<dbReference type="GO" id="GO:0008757">
    <property type="term" value="F:S-adenosylmethionine-dependent methyltransferase activity"/>
    <property type="evidence" value="ECO:0007669"/>
    <property type="project" value="InterPro"/>
</dbReference>
<name>A0A1F5QAZ9_9BACT</name>
<sequence length="231" mass="26321">MNLMVRPSKTFLYDLLEKELSLASGEIGLDAASANFKNRKMFKTKYYYGLDYDLELLKQGLAKYQDPNTFGIQADMANLKGVADGSIDIVVSTNTLYQLPPDRRSRALSELIRICRPDGRFLCELILDPGFDTLLAIIKAHFSAIDVIYYRNPLSRIYEWIFERNGNLGSHPIAGMRLFRLLAWALSRIEYLTCNIRSLNRRAFIKASEKTEKHSSIFNLSAPPGTRIITL</sequence>
<proteinExistence type="predicted"/>